<organism evidence="1 2">
    <name type="scientific">Cellvibrio fontiphilus</name>
    <dbReference type="NCBI Taxonomy" id="1815559"/>
    <lineage>
        <taxon>Bacteria</taxon>
        <taxon>Pseudomonadati</taxon>
        <taxon>Pseudomonadota</taxon>
        <taxon>Gammaproteobacteria</taxon>
        <taxon>Cellvibrionales</taxon>
        <taxon>Cellvibrionaceae</taxon>
        <taxon>Cellvibrio</taxon>
    </lineage>
</organism>
<name>A0ABV7FFW8_9GAMM</name>
<evidence type="ECO:0000313" key="2">
    <source>
        <dbReference type="Proteomes" id="UP001595555"/>
    </source>
</evidence>
<dbReference type="Proteomes" id="UP001595555">
    <property type="component" value="Unassembled WGS sequence"/>
</dbReference>
<dbReference type="RefSeq" id="WP_378117171.1">
    <property type="nucleotide sequence ID" value="NZ_JBHRTF010000003.1"/>
</dbReference>
<dbReference type="EMBL" id="JBHRTF010000003">
    <property type="protein sequence ID" value="MFC3115144.1"/>
    <property type="molecule type" value="Genomic_DNA"/>
</dbReference>
<gene>
    <name evidence="1" type="ORF">ACFODX_06215</name>
</gene>
<keyword evidence="2" id="KW-1185">Reference proteome</keyword>
<sequence length="133" mass="15156">MSRKPAVDYMPTDFFSRQALELTFRLLRNNHMHLAQAVKHAIDTIPNVSYEDLQSAYTGEMLLNSQVLDSLKAHTIGKIVAVLTDIGETALRDKDLPPSHMTLLRTLIEDWVQLTEWVLLHTAADVNDRTSYH</sequence>
<proteinExistence type="predicted"/>
<accession>A0ABV7FFW8</accession>
<reference evidence="2" key="1">
    <citation type="journal article" date="2019" name="Int. J. Syst. Evol. Microbiol.">
        <title>The Global Catalogue of Microorganisms (GCM) 10K type strain sequencing project: providing services to taxonomists for standard genome sequencing and annotation.</title>
        <authorList>
            <consortium name="The Broad Institute Genomics Platform"/>
            <consortium name="The Broad Institute Genome Sequencing Center for Infectious Disease"/>
            <person name="Wu L."/>
            <person name="Ma J."/>
        </authorList>
    </citation>
    <scope>NUCLEOTIDE SEQUENCE [LARGE SCALE GENOMIC DNA]</scope>
    <source>
        <strain evidence="2">KCTC 52237</strain>
    </source>
</reference>
<comment type="caution">
    <text evidence="1">The sequence shown here is derived from an EMBL/GenBank/DDBJ whole genome shotgun (WGS) entry which is preliminary data.</text>
</comment>
<protein>
    <submittedName>
        <fullName evidence="1">Uncharacterized protein</fullName>
    </submittedName>
</protein>
<evidence type="ECO:0000313" key="1">
    <source>
        <dbReference type="EMBL" id="MFC3115144.1"/>
    </source>
</evidence>